<dbReference type="InterPro" id="IPR012902">
    <property type="entry name" value="N_methyl_site"/>
</dbReference>
<organism evidence="2 3">
    <name type="scientific">Oceanidesulfovibrio indonesiensis</name>
    <dbReference type="NCBI Taxonomy" id="54767"/>
    <lineage>
        <taxon>Bacteria</taxon>
        <taxon>Pseudomonadati</taxon>
        <taxon>Thermodesulfobacteriota</taxon>
        <taxon>Desulfovibrionia</taxon>
        <taxon>Desulfovibrionales</taxon>
        <taxon>Desulfovibrionaceae</taxon>
        <taxon>Oceanidesulfovibrio</taxon>
    </lineage>
</organism>
<evidence type="ECO:0000313" key="3">
    <source>
        <dbReference type="Proteomes" id="UP000448292"/>
    </source>
</evidence>
<accession>A0A7M3MEQ1</accession>
<name>A0A7M3MEQ1_9BACT</name>
<dbReference type="PANTHER" id="PTHR30093">
    <property type="entry name" value="GENERAL SECRETION PATHWAY PROTEIN G"/>
    <property type="match status" value="1"/>
</dbReference>
<dbReference type="SUPFAM" id="SSF54523">
    <property type="entry name" value="Pili subunits"/>
    <property type="match status" value="1"/>
</dbReference>
<gene>
    <name evidence="2" type="ORF">DPQ33_11030</name>
</gene>
<feature type="transmembrane region" description="Helical" evidence="1">
    <location>
        <begin position="12"/>
        <end position="33"/>
    </location>
</feature>
<dbReference type="OrthoDB" id="5470072at2"/>
<comment type="caution">
    <text evidence="2">The sequence shown here is derived from an EMBL/GenBank/DDBJ whole genome shotgun (WGS) entry which is preliminary data.</text>
</comment>
<dbReference type="Proteomes" id="UP000448292">
    <property type="component" value="Unassembled WGS sequence"/>
</dbReference>
<keyword evidence="1" id="KW-1133">Transmembrane helix</keyword>
<keyword evidence="3" id="KW-1185">Reference proteome</keyword>
<reference evidence="2 3" key="1">
    <citation type="submission" date="2018-06" db="EMBL/GenBank/DDBJ databases">
        <title>Complete genome of Desulfovibrio indonesiensis P37SLT.</title>
        <authorList>
            <person name="Crispim J.S."/>
            <person name="Vidigal P.M.P."/>
            <person name="Silva L.C.F."/>
            <person name="Laguardia C.N."/>
            <person name="Araujo L.C."/>
            <person name="Dias R.S."/>
            <person name="Sousa M.P."/>
            <person name="Paula S.O."/>
            <person name="Silva C."/>
        </authorList>
    </citation>
    <scope>NUCLEOTIDE SEQUENCE [LARGE SCALE GENOMIC DNA]</scope>
    <source>
        <strain evidence="2 3">P37SLT</strain>
    </source>
</reference>
<evidence type="ECO:0000256" key="1">
    <source>
        <dbReference type="SAM" id="Phobius"/>
    </source>
</evidence>
<dbReference type="RefSeq" id="WP_144303275.1">
    <property type="nucleotide sequence ID" value="NZ_QMIE01000009.1"/>
</dbReference>
<protein>
    <recommendedName>
        <fullName evidence="4">Prepilin-type N-terminal cleavage/methylation domain-containing protein</fullName>
    </recommendedName>
</protein>
<dbReference type="AlphaFoldDB" id="A0A7M3MEQ1"/>
<dbReference type="EMBL" id="QMIE01000009">
    <property type="protein sequence ID" value="TVM16928.1"/>
    <property type="molecule type" value="Genomic_DNA"/>
</dbReference>
<keyword evidence="1" id="KW-0812">Transmembrane</keyword>
<evidence type="ECO:0008006" key="4">
    <source>
        <dbReference type="Google" id="ProtNLM"/>
    </source>
</evidence>
<dbReference type="InterPro" id="IPR045584">
    <property type="entry name" value="Pilin-like"/>
</dbReference>
<keyword evidence="1" id="KW-0472">Membrane</keyword>
<evidence type="ECO:0000313" key="2">
    <source>
        <dbReference type="EMBL" id="TVM16928.1"/>
    </source>
</evidence>
<sequence>MQAFRKSRGQSGFTLMELLIVIAVLGLLLGMLIPRLAGVTDDTVDTVCDTNNKGVRYFTQMYQNKYGSLPNGLTNLVNDDGASLPEMEDTFADSPDGDAEAMAWEFWSRNWPGLYALNADEVSELREMGITQVYNLNDVDGRPMNRANLAEGTGVMMMGMEAADATSAPSWVNSVDENGDDSGLSVVSGDVALGNPHFLGRIMLAVNENCDLIKKGMIQASALCPGAVLHEENFTHKEYILVMPRLEATIDRLVDGAVIASESVDLVFVEDPTDTDSKQFEVTFEAQESWAFDMTCPEGHKWPDFDEDSWFYDSGL</sequence>
<proteinExistence type="predicted"/>
<dbReference type="NCBIfam" id="TIGR02532">
    <property type="entry name" value="IV_pilin_GFxxxE"/>
    <property type="match status" value="1"/>
</dbReference>
<dbReference type="Gene3D" id="3.30.700.10">
    <property type="entry name" value="Glycoprotein, Type 4 Pilin"/>
    <property type="match status" value="1"/>
</dbReference>
<dbReference type="Pfam" id="PF07963">
    <property type="entry name" value="N_methyl"/>
    <property type="match status" value="1"/>
</dbReference>